<sequence>MLISHYTIFSGGLWCMLGDGCPRPQEIIRQYAEQSNAQISLIQQNSNHHHNQHQHHHSISSIPYQVSSSNHNQHSLQNHLVFTIHRHKNDNNNKSSFDDYYYNSKCKTCLQLQFPSNRHHHHHHRQRRVSTPTNLKLKEWFTTINHKWARIKRQVILHHQRQQPLINEDNYGTNEMTCCHVSKVTKNTKTRNLQELLNGHNESYRSPTTNLNIHCKCLPSQRYCMMNGYGTTSTRYQHRKQQFGRWHEEPAFGSRYAFDNETSFNNNNDNNNRQTNSVTNTPSAKTKLTSTTNQNDININSKSTQANNDNDDMVNDDDDDNVNNNDNDERITITNNRNHIHHKSLIKSSSIDTIAAFFNDPIEEIRRLHFRPSFDDHQTTNDNSLMNQTTMVNGFNENDISNQFDSDCFNISNFNNKPLLQRANSFDDHHHQCHCNCSDWLLDIDTDDLNDPFQSLPITIMAKNDCNQTNNDNDTAMNELQTVFNSSSTSTTTTTNQSDHNNKQIMFNGFNHQQQQQQQQQSSLTNNFISSSSLNNNNNNHTIMNGGMNFIQNSSMNGFQSLNNNNNNNSNNIIGHTLTQQSKQQFTNLNGPLVSAVDSSNHHHHHHNNHNHRELTTKQDNNNNNNVGKNCSTLSGTTSSGSSSSSMSTNSNNSSGSGSGRFYNRSFGPTTVPSLSTTTTTAMIMVKSSQKDNGVENSIHHNNDNNNGHLSFHSTSINLNNNNNNDLMDSNFFNEKNNKNKNDEINQHSSCSSSTSSSSTVTTTTATTITSDVVLTSSSSTIQPLSISQCCNDSTGTTNLSTTNNIKSNSTQSTSISTMSSSSSATTTTTIMSTILNHHQQQNRPPIIDLLKEFDVCFDNHDQLDDDSSTLTDNSSTHSSNSPPKQNVHNETTTTTTMANCIWPNNNIISESSSSTTSSSSSSSSSINPSNINSCISQQVPLGDNNDNKENNETTISTNQQCLKDIELICLNEVIDEVQETIQKCKRGPICFDPRCITLKRRIGNGYFGDVFLATIPSLHGSSNINLAVKMLKSHAVPQQKAEILREAQTMAKLDHRHIVRLIGVCENDPFMLVMELAPLGPLNKYLQNHGQNMTDTDILRLMLQVAKAMQYLEDVNYVHRDLAARNILLVNEKFAKVSDFGMSRALGQGKDYYKARSASKWPLKWYAPECIYYYKFSSKSDVWSFGVALWEAMSRGEMPYQNIVLVTLPVLPEKNDFHYVHFFHFYLFGYLFSKGMDGQDILRMFNENRRLPKPENCSVIIYQIMWSCWQFKPEDRLNFANIVDQLMHYLDGK</sequence>
<dbReference type="PROSITE" id="PS00109">
    <property type="entry name" value="PROTEIN_KINASE_TYR"/>
    <property type="match status" value="1"/>
</dbReference>
<dbReference type="Gene3D" id="1.10.510.10">
    <property type="entry name" value="Transferase(Phosphotransferase) domain 1"/>
    <property type="match status" value="1"/>
</dbReference>
<feature type="binding site" evidence="3">
    <location>
        <position position="1030"/>
    </location>
    <ligand>
        <name>ATP</name>
        <dbReference type="ChEBI" id="CHEBI:30616"/>
    </ligand>
</feature>
<dbReference type="InterPro" id="IPR001245">
    <property type="entry name" value="Ser-Thr/Tyr_kinase_cat_dom"/>
</dbReference>
<feature type="compositionally biased region" description="Basic and acidic residues" evidence="4">
    <location>
        <begin position="736"/>
        <end position="746"/>
    </location>
</feature>
<comment type="caution">
    <text evidence="6">The sequence shown here is derived from an EMBL/GenBank/DDBJ whole genome shotgun (WGS) entry which is preliminary data.</text>
</comment>
<comment type="subcellular location">
    <subcellularLocation>
        <location evidence="1">Membrane</location>
        <topology evidence="1">Single-pass membrane protein</topology>
    </subcellularLocation>
</comment>
<evidence type="ECO:0000256" key="1">
    <source>
        <dbReference type="ARBA" id="ARBA00004167"/>
    </source>
</evidence>
<dbReference type="PRINTS" id="PR00109">
    <property type="entry name" value="TYRKINASE"/>
</dbReference>
<reference evidence="6 7" key="1">
    <citation type="journal article" date="2018" name="J. Allergy Clin. Immunol.">
        <title>High-quality assembly of Dermatophagoides pteronyssinus genome and transcriptome reveals a wide range of novel allergens.</title>
        <authorList>
            <person name="Liu X.Y."/>
            <person name="Yang K.Y."/>
            <person name="Wang M.Q."/>
            <person name="Kwok J.S."/>
            <person name="Zeng X."/>
            <person name="Yang Z."/>
            <person name="Xiao X.J."/>
            <person name="Lau C.P."/>
            <person name="Li Y."/>
            <person name="Huang Z.M."/>
            <person name="Ba J.G."/>
            <person name="Yim A.K."/>
            <person name="Ouyang C.Y."/>
            <person name="Ngai S.M."/>
            <person name="Chan T.F."/>
            <person name="Leung E.L."/>
            <person name="Liu L."/>
            <person name="Liu Z.G."/>
            <person name="Tsui S.K."/>
        </authorList>
    </citation>
    <scope>NUCLEOTIDE SEQUENCE [LARGE SCALE GENOMIC DNA]</scope>
    <source>
        <strain evidence="6">Derp</strain>
    </source>
</reference>
<evidence type="ECO:0000313" key="7">
    <source>
        <dbReference type="Proteomes" id="UP000887458"/>
    </source>
</evidence>
<accession>A0ABQ8J919</accession>
<comment type="catalytic activity">
    <reaction evidence="2">
        <text>L-tyrosyl-[protein] + ATP = O-phospho-L-tyrosyl-[protein] + ADP + H(+)</text>
        <dbReference type="Rhea" id="RHEA:10596"/>
        <dbReference type="Rhea" id="RHEA-COMP:10136"/>
        <dbReference type="Rhea" id="RHEA-COMP:20101"/>
        <dbReference type="ChEBI" id="CHEBI:15378"/>
        <dbReference type="ChEBI" id="CHEBI:30616"/>
        <dbReference type="ChEBI" id="CHEBI:46858"/>
        <dbReference type="ChEBI" id="CHEBI:61978"/>
        <dbReference type="ChEBI" id="CHEBI:456216"/>
        <dbReference type="EC" id="2.7.10.1"/>
    </reaction>
</comment>
<dbReference type="Pfam" id="PF07714">
    <property type="entry name" value="PK_Tyr_Ser-Thr"/>
    <property type="match status" value="1"/>
</dbReference>
<feature type="compositionally biased region" description="Acidic residues" evidence="4">
    <location>
        <begin position="309"/>
        <end position="321"/>
    </location>
</feature>
<feature type="region of interest" description="Disordered" evidence="4">
    <location>
        <begin position="511"/>
        <end position="547"/>
    </location>
</feature>
<dbReference type="PROSITE" id="PS50011">
    <property type="entry name" value="PROTEIN_KINASE_DOM"/>
    <property type="match status" value="1"/>
</dbReference>
<dbReference type="SUPFAM" id="SSF56112">
    <property type="entry name" value="Protein kinase-like (PK-like)"/>
    <property type="match status" value="1"/>
</dbReference>
<feature type="compositionally biased region" description="Polar residues" evidence="4">
    <location>
        <begin position="282"/>
        <end position="306"/>
    </location>
</feature>
<protein>
    <recommendedName>
        <fullName evidence="5">Protein kinase domain-containing protein</fullName>
    </recommendedName>
</protein>
<feature type="region of interest" description="Disordered" evidence="4">
    <location>
        <begin position="592"/>
        <end position="675"/>
    </location>
</feature>
<feature type="compositionally biased region" description="Low complexity" evidence="4">
    <location>
        <begin position="621"/>
        <end position="656"/>
    </location>
</feature>
<feature type="region of interest" description="Disordered" evidence="4">
    <location>
        <begin position="733"/>
        <end position="761"/>
    </location>
</feature>
<dbReference type="InterPro" id="IPR017441">
    <property type="entry name" value="Protein_kinase_ATP_BS"/>
</dbReference>
<evidence type="ECO:0000256" key="3">
    <source>
        <dbReference type="PROSITE-ProRule" id="PRU10141"/>
    </source>
</evidence>
<dbReference type="SMART" id="SM00219">
    <property type="entry name" value="TyrKc"/>
    <property type="match status" value="1"/>
</dbReference>
<reference evidence="6 7" key="2">
    <citation type="journal article" date="2022" name="Mol. Biol. Evol.">
        <title>Comparative Genomics Reveals Insights into the Divergent Evolution of Astigmatic Mites and Household Pest Adaptations.</title>
        <authorList>
            <person name="Xiong Q."/>
            <person name="Wan A.T."/>
            <person name="Liu X."/>
            <person name="Fung C.S."/>
            <person name="Xiao X."/>
            <person name="Malainual N."/>
            <person name="Hou J."/>
            <person name="Wang L."/>
            <person name="Wang M."/>
            <person name="Yang K.Y."/>
            <person name="Cui Y."/>
            <person name="Leung E.L."/>
            <person name="Nong W."/>
            <person name="Shin S.K."/>
            <person name="Au S.W."/>
            <person name="Jeong K.Y."/>
            <person name="Chew F.T."/>
            <person name="Hui J.H."/>
            <person name="Leung T.F."/>
            <person name="Tungtrongchitr A."/>
            <person name="Zhong N."/>
            <person name="Liu Z."/>
            <person name="Tsui S.K."/>
        </authorList>
    </citation>
    <scope>NUCLEOTIDE SEQUENCE [LARGE SCALE GENOMIC DNA]</scope>
    <source>
        <strain evidence="6">Derp</strain>
    </source>
</reference>
<feature type="region of interest" description="Disordered" evidence="4">
    <location>
        <begin position="867"/>
        <end position="891"/>
    </location>
</feature>
<gene>
    <name evidence="6" type="ORF">DERP_005610</name>
</gene>
<keyword evidence="7" id="KW-1185">Reference proteome</keyword>
<feature type="region of interest" description="Disordered" evidence="4">
    <location>
        <begin position="260"/>
        <end position="328"/>
    </location>
</feature>
<feature type="compositionally biased region" description="Low complexity" evidence="4">
    <location>
        <begin position="513"/>
        <end position="547"/>
    </location>
</feature>
<evidence type="ECO:0000259" key="5">
    <source>
        <dbReference type="PROSITE" id="PS50011"/>
    </source>
</evidence>
<dbReference type="PANTHER" id="PTHR24416:SF600">
    <property type="entry name" value="PDGF- AND VEGF-RECEPTOR RELATED, ISOFORM J"/>
    <property type="match status" value="1"/>
</dbReference>
<dbReference type="PANTHER" id="PTHR24416">
    <property type="entry name" value="TYROSINE-PROTEIN KINASE RECEPTOR"/>
    <property type="match status" value="1"/>
</dbReference>
<keyword evidence="3" id="KW-0067">ATP-binding</keyword>
<proteinExistence type="predicted"/>
<dbReference type="Gene3D" id="3.30.200.20">
    <property type="entry name" value="Phosphorylase Kinase, domain 1"/>
    <property type="match status" value="1"/>
</dbReference>
<dbReference type="EMBL" id="NJHN03000060">
    <property type="protein sequence ID" value="KAH9419107.1"/>
    <property type="molecule type" value="Genomic_DNA"/>
</dbReference>
<name>A0ABQ8J919_DERPT</name>
<dbReference type="InterPro" id="IPR011009">
    <property type="entry name" value="Kinase-like_dom_sf"/>
</dbReference>
<feature type="region of interest" description="Disordered" evidence="4">
    <location>
        <begin position="798"/>
        <end position="825"/>
    </location>
</feature>
<feature type="domain" description="Protein kinase" evidence="5">
    <location>
        <begin position="997"/>
        <end position="1291"/>
    </location>
</feature>
<dbReference type="PROSITE" id="PS00107">
    <property type="entry name" value="PROTEIN_KINASE_ATP"/>
    <property type="match status" value="1"/>
</dbReference>
<dbReference type="InterPro" id="IPR050122">
    <property type="entry name" value="RTK"/>
</dbReference>
<dbReference type="InterPro" id="IPR008266">
    <property type="entry name" value="Tyr_kinase_AS"/>
</dbReference>
<dbReference type="InterPro" id="IPR000719">
    <property type="entry name" value="Prot_kinase_dom"/>
</dbReference>
<evidence type="ECO:0000256" key="2">
    <source>
        <dbReference type="ARBA" id="ARBA00051243"/>
    </source>
</evidence>
<feature type="compositionally biased region" description="Low complexity" evidence="4">
    <location>
        <begin position="749"/>
        <end position="761"/>
    </location>
</feature>
<organism evidence="6 7">
    <name type="scientific">Dermatophagoides pteronyssinus</name>
    <name type="common">European house dust mite</name>
    <dbReference type="NCBI Taxonomy" id="6956"/>
    <lineage>
        <taxon>Eukaryota</taxon>
        <taxon>Metazoa</taxon>
        <taxon>Ecdysozoa</taxon>
        <taxon>Arthropoda</taxon>
        <taxon>Chelicerata</taxon>
        <taxon>Arachnida</taxon>
        <taxon>Acari</taxon>
        <taxon>Acariformes</taxon>
        <taxon>Sarcoptiformes</taxon>
        <taxon>Astigmata</taxon>
        <taxon>Psoroptidia</taxon>
        <taxon>Analgoidea</taxon>
        <taxon>Pyroglyphidae</taxon>
        <taxon>Dermatophagoidinae</taxon>
        <taxon>Dermatophagoides</taxon>
    </lineage>
</organism>
<dbReference type="Proteomes" id="UP000887458">
    <property type="component" value="Unassembled WGS sequence"/>
</dbReference>
<evidence type="ECO:0000313" key="6">
    <source>
        <dbReference type="EMBL" id="KAH9419107.1"/>
    </source>
</evidence>
<feature type="compositionally biased region" description="Low complexity" evidence="4">
    <location>
        <begin position="260"/>
        <end position="281"/>
    </location>
</feature>
<dbReference type="InterPro" id="IPR020635">
    <property type="entry name" value="Tyr_kinase_cat_dom"/>
</dbReference>
<feature type="compositionally biased region" description="Low complexity" evidence="4">
    <location>
        <begin position="869"/>
        <end position="882"/>
    </location>
</feature>
<keyword evidence="3" id="KW-0547">Nucleotide-binding</keyword>
<evidence type="ECO:0000256" key="4">
    <source>
        <dbReference type="SAM" id="MobiDB-lite"/>
    </source>
</evidence>